<proteinExistence type="predicted"/>
<dbReference type="Proteomes" id="UP000663868">
    <property type="component" value="Unassembled WGS sequence"/>
</dbReference>
<gene>
    <name evidence="2" type="ORF">KXQ929_LOCUS49131</name>
</gene>
<evidence type="ECO:0000313" key="3">
    <source>
        <dbReference type="Proteomes" id="UP000663868"/>
    </source>
</evidence>
<accession>A0A820M5E6</accession>
<sequence>MVDLIESDVIYGPLDESEEAVAAANELAEKNNDPDMQMPEHAYVQLVDDCYNCFNDGITKIDFILVYEDKRATTVDQLMISLPPTETTEEQDRIAIALKKQKDRHRLFKKRFLGNLSKIGLLMETDVRDSEQSLVYFIKI</sequence>
<dbReference type="GO" id="GO:0046983">
    <property type="term" value="F:protein dimerization activity"/>
    <property type="evidence" value="ECO:0007669"/>
    <property type="project" value="InterPro"/>
</dbReference>
<reference evidence="2" key="1">
    <citation type="submission" date="2021-02" db="EMBL/GenBank/DDBJ databases">
        <authorList>
            <person name="Nowell W R."/>
        </authorList>
    </citation>
    <scope>NUCLEOTIDE SEQUENCE</scope>
</reference>
<dbReference type="Pfam" id="PF16178">
    <property type="entry name" value="Anoct_dimer"/>
    <property type="match status" value="1"/>
</dbReference>
<organism evidence="2 3">
    <name type="scientific">Adineta steineri</name>
    <dbReference type="NCBI Taxonomy" id="433720"/>
    <lineage>
        <taxon>Eukaryota</taxon>
        <taxon>Metazoa</taxon>
        <taxon>Spiralia</taxon>
        <taxon>Gnathifera</taxon>
        <taxon>Rotifera</taxon>
        <taxon>Eurotatoria</taxon>
        <taxon>Bdelloidea</taxon>
        <taxon>Adinetida</taxon>
        <taxon>Adinetidae</taxon>
        <taxon>Adineta</taxon>
    </lineage>
</organism>
<evidence type="ECO:0000313" key="2">
    <source>
        <dbReference type="EMBL" id="CAF4366807.1"/>
    </source>
</evidence>
<name>A0A820M5E6_9BILA</name>
<evidence type="ECO:0000259" key="1">
    <source>
        <dbReference type="Pfam" id="PF16178"/>
    </source>
</evidence>
<dbReference type="EMBL" id="CAJOBB010020346">
    <property type="protein sequence ID" value="CAF4366807.1"/>
    <property type="molecule type" value="Genomic_DNA"/>
</dbReference>
<comment type="caution">
    <text evidence="2">The sequence shown here is derived from an EMBL/GenBank/DDBJ whole genome shotgun (WGS) entry which is preliminary data.</text>
</comment>
<protein>
    <recommendedName>
        <fullName evidence="1">Anoctamin dimerisation domain-containing protein</fullName>
    </recommendedName>
</protein>
<feature type="domain" description="Anoctamin dimerisation" evidence="1">
    <location>
        <begin position="53"/>
        <end position="140"/>
    </location>
</feature>
<feature type="non-terminal residue" evidence="2">
    <location>
        <position position="1"/>
    </location>
</feature>
<dbReference type="InterPro" id="IPR032394">
    <property type="entry name" value="Anoct_dimer"/>
</dbReference>
<dbReference type="AlphaFoldDB" id="A0A820M5E6"/>